<dbReference type="InterPro" id="IPR031167">
    <property type="entry name" value="G_OBG"/>
</dbReference>
<evidence type="ECO:0000256" key="9">
    <source>
        <dbReference type="SAM" id="MobiDB-lite"/>
    </source>
</evidence>
<dbReference type="Gene3D" id="2.70.210.12">
    <property type="entry name" value="GTP1/OBG domain"/>
    <property type="match status" value="1"/>
</dbReference>
<dbReference type="PROSITE" id="PS00905">
    <property type="entry name" value="GTP1_OBG"/>
    <property type="match status" value="1"/>
</dbReference>
<dbReference type="PROSITE" id="PS51883">
    <property type="entry name" value="OBG"/>
    <property type="match status" value="1"/>
</dbReference>
<evidence type="ECO:0000256" key="5">
    <source>
        <dbReference type="ARBA" id="ARBA00022801"/>
    </source>
</evidence>
<dbReference type="GO" id="GO:0005737">
    <property type="term" value="C:cytoplasm"/>
    <property type="evidence" value="ECO:0007669"/>
    <property type="project" value="UniProtKB-SubCell"/>
</dbReference>
<evidence type="ECO:0000256" key="1">
    <source>
        <dbReference type="ARBA" id="ARBA00007699"/>
    </source>
</evidence>
<dbReference type="EMBL" id="CP012040">
    <property type="protein sequence ID" value="AKP50425.1"/>
    <property type="molecule type" value="Genomic_DNA"/>
</dbReference>
<comment type="similarity">
    <text evidence="1 8">Belongs to the TRAFAC class OBG-HflX-like GTPase superfamily. OBG GTPase family.</text>
</comment>
<dbReference type="NCBIfam" id="TIGR02729">
    <property type="entry name" value="Obg_CgtA"/>
    <property type="match status" value="1"/>
</dbReference>
<evidence type="ECO:0000313" key="12">
    <source>
        <dbReference type="EMBL" id="AKP50425.1"/>
    </source>
</evidence>
<feature type="binding site" evidence="8">
    <location>
        <position position="196"/>
    </location>
    <ligand>
        <name>Mg(2+)</name>
        <dbReference type="ChEBI" id="CHEBI:18420"/>
    </ligand>
</feature>
<dbReference type="GO" id="GO:0003924">
    <property type="term" value="F:GTPase activity"/>
    <property type="evidence" value="ECO:0007669"/>
    <property type="project" value="UniProtKB-UniRule"/>
</dbReference>
<name>A0A0H4PBA1_9BACT</name>
<dbReference type="InterPro" id="IPR027417">
    <property type="entry name" value="P-loop_NTPase"/>
</dbReference>
<dbReference type="GO" id="GO:0043022">
    <property type="term" value="F:ribosome binding"/>
    <property type="evidence" value="ECO:0007669"/>
    <property type="project" value="UniProtKB-ARBA"/>
</dbReference>
<feature type="binding site" evidence="8">
    <location>
        <begin position="194"/>
        <end position="198"/>
    </location>
    <ligand>
        <name>GTP</name>
        <dbReference type="ChEBI" id="CHEBI:37565"/>
    </ligand>
</feature>
<feature type="domain" description="Obg" evidence="11">
    <location>
        <begin position="4"/>
        <end position="162"/>
    </location>
</feature>
<evidence type="ECO:0000256" key="7">
    <source>
        <dbReference type="ARBA" id="ARBA00023134"/>
    </source>
</evidence>
<dbReference type="InterPro" id="IPR045086">
    <property type="entry name" value="OBG_GTPase"/>
</dbReference>
<dbReference type="Pfam" id="PF01926">
    <property type="entry name" value="MMR_HSR1"/>
    <property type="match status" value="1"/>
</dbReference>
<dbReference type="SUPFAM" id="SSF82051">
    <property type="entry name" value="Obg GTP-binding protein N-terminal domain"/>
    <property type="match status" value="1"/>
</dbReference>
<dbReference type="InterPro" id="IPR014100">
    <property type="entry name" value="GTP-bd_Obg/CgtA"/>
</dbReference>
<comment type="subcellular location">
    <subcellularLocation>
        <location evidence="8">Cytoplasm</location>
    </subcellularLocation>
</comment>
<dbReference type="Gene3D" id="3.40.50.300">
    <property type="entry name" value="P-loop containing nucleotide triphosphate hydrolases"/>
    <property type="match status" value="1"/>
</dbReference>
<dbReference type="PANTHER" id="PTHR11702:SF31">
    <property type="entry name" value="MITOCHONDRIAL RIBOSOME-ASSOCIATED GTPASE 2"/>
    <property type="match status" value="1"/>
</dbReference>
<dbReference type="PRINTS" id="PR00326">
    <property type="entry name" value="GTP1OBG"/>
</dbReference>
<dbReference type="SUPFAM" id="SSF52540">
    <property type="entry name" value="P-loop containing nucleoside triphosphate hydrolases"/>
    <property type="match status" value="1"/>
</dbReference>
<dbReference type="FunFam" id="2.70.210.12:FF:000001">
    <property type="entry name" value="GTPase Obg"/>
    <property type="match status" value="1"/>
</dbReference>
<feature type="binding site" evidence="8">
    <location>
        <begin position="310"/>
        <end position="312"/>
    </location>
    <ligand>
        <name>GTP</name>
        <dbReference type="ChEBI" id="CHEBI:37565"/>
    </ligand>
</feature>
<keyword evidence="6 8" id="KW-0460">Magnesium</keyword>
<evidence type="ECO:0000259" key="10">
    <source>
        <dbReference type="PROSITE" id="PS51710"/>
    </source>
</evidence>
<keyword evidence="5 8" id="KW-0378">Hydrolase</keyword>
<keyword evidence="2 8" id="KW-0963">Cytoplasm</keyword>
<protein>
    <recommendedName>
        <fullName evidence="8">GTPase Obg</fullName>
        <ecNumber evidence="8">3.6.5.-</ecNumber>
    </recommendedName>
    <alternativeName>
        <fullName evidence="8">GTP-binding protein Obg</fullName>
    </alternativeName>
</protein>
<keyword evidence="3 8" id="KW-0479">Metal-binding</keyword>
<dbReference type="PANTHER" id="PTHR11702">
    <property type="entry name" value="DEVELOPMENTALLY REGULATED GTP-BINDING PROTEIN-RELATED"/>
    <property type="match status" value="1"/>
</dbReference>
<dbReference type="AlphaFoldDB" id="A0A0H4PBA1"/>
<dbReference type="CDD" id="cd01898">
    <property type="entry name" value="Obg"/>
    <property type="match status" value="1"/>
</dbReference>
<keyword evidence="7 8" id="KW-0342">GTP-binding</keyword>
<dbReference type="GO" id="GO:0005525">
    <property type="term" value="F:GTP binding"/>
    <property type="evidence" value="ECO:0007669"/>
    <property type="project" value="UniProtKB-UniRule"/>
</dbReference>
<accession>A0A0H4PBA1</accession>
<gene>
    <name evidence="8" type="primary">obg</name>
    <name evidence="12" type="ORF">CA2015_0970</name>
</gene>
<feature type="binding site" evidence="8">
    <location>
        <begin position="216"/>
        <end position="219"/>
    </location>
    <ligand>
        <name>GTP</name>
        <dbReference type="ChEBI" id="CHEBI:37565"/>
    </ligand>
</feature>
<dbReference type="EC" id="3.6.5.-" evidence="8"/>
<evidence type="ECO:0000313" key="13">
    <source>
        <dbReference type="Proteomes" id="UP000036520"/>
    </source>
</evidence>
<dbReference type="HAMAP" id="MF_01454">
    <property type="entry name" value="GTPase_Obg"/>
    <property type="match status" value="1"/>
</dbReference>
<feature type="binding site" evidence="8">
    <location>
        <begin position="169"/>
        <end position="176"/>
    </location>
    <ligand>
        <name>GTP</name>
        <dbReference type="ChEBI" id="CHEBI:37565"/>
    </ligand>
</feature>
<evidence type="ECO:0000256" key="4">
    <source>
        <dbReference type="ARBA" id="ARBA00022741"/>
    </source>
</evidence>
<keyword evidence="4 8" id="KW-0547">Nucleotide-binding</keyword>
<dbReference type="NCBIfam" id="NF008956">
    <property type="entry name" value="PRK12299.1"/>
    <property type="match status" value="1"/>
</dbReference>
<feature type="binding site" evidence="8">
    <location>
        <begin position="283"/>
        <end position="286"/>
    </location>
    <ligand>
        <name>GTP</name>
        <dbReference type="ChEBI" id="CHEBI:37565"/>
    </ligand>
</feature>
<dbReference type="InterPro" id="IPR006074">
    <property type="entry name" value="GTP1-OBG_CS"/>
</dbReference>
<dbReference type="NCBIfam" id="NF008955">
    <property type="entry name" value="PRK12297.1"/>
    <property type="match status" value="1"/>
</dbReference>
<sequence length="329" mass="35518">MAGSNFIDYVKFCSRSGAGGSGSVHFRREKHVPKGGPDGGDGGRGGHIILRGNAQLWTLLHLKYKKHVIADRGNNGEGGRRKGADGHDVVLEVPIGTVAKVAETGEVRCEITEDGQEFILTPGGKGGQGNDHFKTSTNQAPHYAQPGGEGIEEWIIMELKLLADVGLVGFPNAGKSTLLASVSAAKPEIADYAFTTLIPNLGVVDYRDGKSFVMADIPGIIEGAAEGKGLGLRFLRHIERNSILLFLVPADADHIGEQYAILLDEIKRYNPELLDKKRILAISKADLLDEELMEALKPEIPEGIPHLFFSSVTGFQLPALKDLIWRALQ</sequence>
<dbReference type="RefSeq" id="WP_048640870.1">
    <property type="nucleotide sequence ID" value="NZ_CAXBGM010000036.1"/>
</dbReference>
<dbReference type="OrthoDB" id="9807318at2"/>
<organism evidence="12 13">
    <name type="scientific">Cyclobacterium amurskyense</name>
    <dbReference type="NCBI Taxonomy" id="320787"/>
    <lineage>
        <taxon>Bacteria</taxon>
        <taxon>Pseudomonadati</taxon>
        <taxon>Bacteroidota</taxon>
        <taxon>Cytophagia</taxon>
        <taxon>Cytophagales</taxon>
        <taxon>Cyclobacteriaceae</taxon>
        <taxon>Cyclobacterium</taxon>
    </lineage>
</organism>
<dbReference type="PROSITE" id="PS51710">
    <property type="entry name" value="G_OBG"/>
    <property type="match status" value="1"/>
</dbReference>
<evidence type="ECO:0000256" key="8">
    <source>
        <dbReference type="HAMAP-Rule" id="MF_01454"/>
    </source>
</evidence>
<dbReference type="Proteomes" id="UP000036520">
    <property type="component" value="Chromosome"/>
</dbReference>
<evidence type="ECO:0000259" key="11">
    <source>
        <dbReference type="PROSITE" id="PS51883"/>
    </source>
</evidence>
<evidence type="ECO:0000256" key="6">
    <source>
        <dbReference type="ARBA" id="ARBA00022842"/>
    </source>
</evidence>
<dbReference type="InterPro" id="IPR006169">
    <property type="entry name" value="GTP1_OBG_dom"/>
</dbReference>
<keyword evidence="13" id="KW-1185">Reference proteome</keyword>
<evidence type="ECO:0000256" key="2">
    <source>
        <dbReference type="ARBA" id="ARBA00022490"/>
    </source>
</evidence>
<dbReference type="GO" id="GO:0000287">
    <property type="term" value="F:magnesium ion binding"/>
    <property type="evidence" value="ECO:0007669"/>
    <property type="project" value="InterPro"/>
</dbReference>
<feature type="binding site" evidence="8">
    <location>
        <position position="176"/>
    </location>
    <ligand>
        <name>Mg(2+)</name>
        <dbReference type="ChEBI" id="CHEBI:18420"/>
    </ligand>
</feature>
<reference evidence="12 13" key="1">
    <citation type="submission" date="2015-07" db="EMBL/GenBank/DDBJ databases">
        <authorList>
            <person name="Kim K.M."/>
        </authorList>
    </citation>
    <scope>NUCLEOTIDE SEQUENCE [LARGE SCALE GENOMIC DNA]</scope>
    <source>
        <strain evidence="12 13">KCTC 12363</strain>
    </source>
</reference>
<comment type="function">
    <text evidence="8">An essential GTPase which binds GTP, GDP and possibly (p)ppGpp with moderate affinity, with high nucleotide exchange rates and a fairly low GTP hydrolysis rate. Plays a role in control of the cell cycle, stress response, ribosome biogenesis and in those bacteria that undergo differentiation, in morphogenesis control.</text>
</comment>
<dbReference type="PIRSF" id="PIRSF002401">
    <property type="entry name" value="GTP_bd_Obg/CgtA"/>
    <property type="match status" value="1"/>
</dbReference>
<proteinExistence type="inferred from homology"/>
<dbReference type="GO" id="GO:0042254">
    <property type="term" value="P:ribosome biogenesis"/>
    <property type="evidence" value="ECO:0007669"/>
    <property type="project" value="UniProtKB-UniRule"/>
</dbReference>
<dbReference type="Pfam" id="PF01018">
    <property type="entry name" value="GTP1_OBG"/>
    <property type="match status" value="1"/>
</dbReference>
<comment type="subunit">
    <text evidence="8">Monomer.</text>
</comment>
<feature type="domain" description="OBG-type G" evidence="10">
    <location>
        <begin position="163"/>
        <end position="329"/>
    </location>
</feature>
<dbReference type="InterPro" id="IPR036726">
    <property type="entry name" value="GTP1_OBG_dom_sf"/>
</dbReference>
<feature type="region of interest" description="Disordered" evidence="9">
    <location>
        <begin position="18"/>
        <end position="43"/>
    </location>
</feature>
<dbReference type="InterPro" id="IPR006073">
    <property type="entry name" value="GTP-bd"/>
</dbReference>
<dbReference type="KEGG" id="camu:CA2015_0970"/>
<evidence type="ECO:0000256" key="3">
    <source>
        <dbReference type="ARBA" id="ARBA00022723"/>
    </source>
</evidence>
<comment type="cofactor">
    <cofactor evidence="8">
        <name>Mg(2+)</name>
        <dbReference type="ChEBI" id="CHEBI:18420"/>
    </cofactor>
</comment>
<dbReference type="STRING" id="320787.CA2015_0970"/>
<dbReference type="PATRIC" id="fig|320787.5.peg.1085"/>